<dbReference type="SUPFAM" id="SSF54506">
    <property type="entry name" value="Diaminopimelate epimerase-like"/>
    <property type="match status" value="2"/>
</dbReference>
<gene>
    <name evidence="3" type="primary">dapF</name>
    <name evidence="5" type="ORF">B9J77_05165</name>
</gene>
<dbReference type="PANTHER" id="PTHR31689:SF0">
    <property type="entry name" value="DIAMINOPIMELATE EPIMERASE"/>
    <property type="match status" value="1"/>
</dbReference>
<keyword evidence="3" id="KW-0457">Lysine biosynthesis</keyword>
<dbReference type="EMBL" id="NDHY01000020">
    <property type="protein sequence ID" value="RIH99474.1"/>
    <property type="molecule type" value="Genomic_DNA"/>
</dbReference>
<feature type="binding site" evidence="3">
    <location>
        <begin position="201"/>
        <end position="202"/>
    </location>
    <ligand>
        <name>substrate</name>
    </ligand>
</feature>
<comment type="catalytic activity">
    <reaction evidence="3">
        <text>(2S,6S)-2,6-diaminopimelate = meso-2,6-diaminopimelate</text>
        <dbReference type="Rhea" id="RHEA:15393"/>
        <dbReference type="ChEBI" id="CHEBI:57609"/>
        <dbReference type="ChEBI" id="CHEBI:57791"/>
        <dbReference type="EC" id="5.1.1.7"/>
    </reaction>
</comment>
<comment type="subunit">
    <text evidence="3">Homodimer.</text>
</comment>
<keyword evidence="3" id="KW-0963">Cytoplasm</keyword>
<dbReference type="AlphaFoldDB" id="A0A399FTG0"/>
<sequence>MKIEFTKMSAGGNDFIVIDRREGNTVEVTPAFLREACRRKFSIGADGVLLLENSTSEDVRLRIFNPDGSEAEMCGNGACCTALYITLNPIHPIERQCITINTKAGTLEAEVRDENRVKLKMTTPKDIKFDLKAELGGTEYALYFLNTGVPHTIIFVEDLRNTPVDEWGRKIRYLRDFSPDGTNVDFVKVKSDEALDLRVYERGVEKETFSCGTGAVAAAIVAAKTGKVKKSPVSVYPHGGLPLRVHFRLLRGEITDTYLESEVRVSYRGETEWQD</sequence>
<accession>A0A399FTG0</accession>
<evidence type="ECO:0000256" key="4">
    <source>
        <dbReference type="NCBIfam" id="TIGR00652"/>
    </source>
</evidence>
<dbReference type="GO" id="GO:0008837">
    <property type="term" value="F:diaminopimelate epimerase activity"/>
    <property type="evidence" value="ECO:0007669"/>
    <property type="project" value="UniProtKB-UniRule"/>
</dbReference>
<name>A0A399FTG0_UNCN2</name>
<evidence type="ECO:0000256" key="2">
    <source>
        <dbReference type="ARBA" id="ARBA00023235"/>
    </source>
</evidence>
<feature type="site" description="Could be important to modulate the pK values of the two catalytic cysteine residues" evidence="3">
    <location>
        <position position="151"/>
    </location>
</feature>
<keyword evidence="3" id="KW-0028">Amino-acid biosynthesis</keyword>
<dbReference type="NCBIfam" id="TIGR00652">
    <property type="entry name" value="DapF"/>
    <property type="match status" value="1"/>
</dbReference>
<comment type="caution">
    <text evidence="3">Lacks conserved residue(s) required for the propagation of feature annotation.</text>
</comment>
<comment type="caution">
    <text evidence="5">The sequence shown here is derived from an EMBL/GenBank/DDBJ whole genome shotgun (WGS) entry which is preliminary data.</text>
</comment>
<dbReference type="Gene3D" id="3.10.310.10">
    <property type="entry name" value="Diaminopimelate Epimerase, Chain A, domain 1"/>
    <property type="match status" value="2"/>
</dbReference>
<organism evidence="5 6">
    <name type="scientific">candidate division NPL-UPA2 bacterium Unc8</name>
    <dbReference type="NCBI Taxonomy" id="1980939"/>
    <lineage>
        <taxon>Bacteria</taxon>
    </lineage>
</organism>
<comment type="pathway">
    <text evidence="3">Amino-acid biosynthesis; L-lysine biosynthesis via DAP pathway; DL-2,6-diaminopimelate from LL-2,6-diaminopimelate: step 1/1.</text>
</comment>
<comment type="function">
    <text evidence="3">Catalyzes the stereoinversion of LL-2,6-diaminopimelate (L,L-DAP) to meso-diaminopimelate (meso-DAP), a precursor of L-lysine and an essential component of the bacterial peptidoglycan.</text>
</comment>
<dbReference type="Pfam" id="PF01678">
    <property type="entry name" value="DAP_epimerase"/>
    <property type="match status" value="2"/>
</dbReference>
<evidence type="ECO:0000313" key="6">
    <source>
        <dbReference type="Proteomes" id="UP000266287"/>
    </source>
</evidence>
<feature type="active site" description="Proton donor" evidence="3">
    <location>
        <position position="74"/>
    </location>
</feature>
<feature type="binding site" evidence="3">
    <location>
        <position position="183"/>
    </location>
    <ligand>
        <name>substrate</name>
    </ligand>
</feature>
<reference evidence="5 6" key="1">
    <citation type="submission" date="2018-08" db="EMBL/GenBank/DDBJ databases">
        <title>Draft genome of candidate division NPL-UPA2 bacterium Unc8 that adapted to ultra-basic serpentinizing groundwater.</title>
        <authorList>
            <person name="Ishii S."/>
            <person name="Suzuki S."/>
            <person name="Nealson K.H."/>
        </authorList>
    </citation>
    <scope>NUCLEOTIDE SEQUENCE [LARGE SCALE GENOMIC DNA]</scope>
    <source>
        <strain evidence="5">Unc8</strain>
    </source>
</reference>
<feature type="binding site" evidence="3">
    <location>
        <begin position="75"/>
        <end position="76"/>
    </location>
    <ligand>
        <name>substrate</name>
    </ligand>
</feature>
<evidence type="ECO:0000256" key="1">
    <source>
        <dbReference type="ARBA" id="ARBA00010219"/>
    </source>
</evidence>
<dbReference type="EC" id="5.1.1.7" evidence="3 4"/>
<feature type="binding site" evidence="3">
    <location>
        <begin position="212"/>
        <end position="213"/>
    </location>
    <ligand>
        <name>substrate</name>
    </ligand>
</feature>
<dbReference type="GO" id="GO:0005829">
    <property type="term" value="C:cytosol"/>
    <property type="evidence" value="ECO:0007669"/>
    <property type="project" value="TreeGrafter"/>
</dbReference>
<feature type="site" description="Could be important to modulate the pK values of the two catalytic cysteine residues" evidence="3">
    <location>
        <position position="201"/>
    </location>
</feature>
<feature type="active site" description="Proton acceptor" evidence="3">
    <location>
        <position position="211"/>
    </location>
</feature>
<dbReference type="GO" id="GO:0009089">
    <property type="term" value="P:lysine biosynthetic process via diaminopimelate"/>
    <property type="evidence" value="ECO:0007669"/>
    <property type="project" value="UniProtKB-UniRule"/>
</dbReference>
<dbReference type="InterPro" id="IPR001653">
    <property type="entry name" value="DAP_epimerase_DapF"/>
</dbReference>
<dbReference type="Proteomes" id="UP000266287">
    <property type="component" value="Unassembled WGS sequence"/>
</dbReference>
<keyword evidence="2 3" id="KW-0413">Isomerase</keyword>
<feature type="binding site" evidence="3">
    <location>
        <position position="13"/>
    </location>
    <ligand>
        <name>substrate</name>
    </ligand>
</feature>
<dbReference type="HAMAP" id="MF_00197">
    <property type="entry name" value="DAP_epimerase"/>
    <property type="match status" value="1"/>
</dbReference>
<evidence type="ECO:0000313" key="5">
    <source>
        <dbReference type="EMBL" id="RIH99474.1"/>
    </source>
</evidence>
<protein>
    <recommendedName>
        <fullName evidence="3 4">Diaminopimelate epimerase</fullName>
        <shortName evidence="3">DAP epimerase</shortName>
        <ecNumber evidence="3 4">5.1.1.7</ecNumber>
    </recommendedName>
    <alternativeName>
        <fullName evidence="3">PLP-independent amino acid racemase</fullName>
    </alternativeName>
</protein>
<proteinExistence type="inferred from homology"/>
<feature type="binding site" evidence="3">
    <location>
        <position position="65"/>
    </location>
    <ligand>
        <name>substrate</name>
    </ligand>
</feature>
<comment type="similarity">
    <text evidence="1 3">Belongs to the diaminopimelate epimerase family.</text>
</comment>
<dbReference type="PANTHER" id="PTHR31689">
    <property type="entry name" value="DIAMINOPIMELATE EPIMERASE, CHLOROPLASTIC"/>
    <property type="match status" value="1"/>
</dbReference>
<comment type="subcellular location">
    <subcellularLocation>
        <location evidence="3">Cytoplasm</location>
    </subcellularLocation>
</comment>
<dbReference type="UniPathway" id="UPA00034">
    <property type="reaction ID" value="UER00025"/>
</dbReference>
<evidence type="ECO:0000256" key="3">
    <source>
        <dbReference type="HAMAP-Rule" id="MF_00197"/>
    </source>
</evidence>